<dbReference type="KEGG" id="ovb:NB640_10540"/>
<dbReference type="EMBL" id="CP098242">
    <property type="protein sequence ID" value="WAW09655.1"/>
    <property type="molecule type" value="Genomic_DNA"/>
</dbReference>
<sequence length="101" mass="11163">MQLQINKVTNLRLAVKHLDGIVIRPGGVFFYCRLVGRPTAAKGYLPGMELSFGEPTTGIGGGICQIANLIHWLVLHSPLTVTERHRHSFDPFPDDGRVVPF</sequence>
<dbReference type="InterPro" id="IPR052913">
    <property type="entry name" value="Glycopeptide_resist_protein"/>
</dbReference>
<proteinExistence type="predicted"/>
<reference evidence="1" key="1">
    <citation type="journal article" date="2022" name="Front. Microbiol.">
        <title>New perspectives on an old grouping: The genomic and phenotypic variability of Oxalobacter formigenes and the implications for calcium oxalate stone prevention.</title>
        <authorList>
            <person name="Chmiel J.A."/>
            <person name="Carr C."/>
            <person name="Stuivenberg G.A."/>
            <person name="Venema R."/>
            <person name="Chanyi R.M."/>
            <person name="Al K.F."/>
            <person name="Giguere D."/>
            <person name="Say H."/>
            <person name="Akouris P.P."/>
            <person name="Dominguez Romero S.A."/>
            <person name="Kwong A."/>
            <person name="Tai V."/>
            <person name="Koval S.F."/>
            <person name="Razvi H."/>
            <person name="Bjazevic J."/>
            <person name="Burton J.P."/>
        </authorList>
    </citation>
    <scope>NUCLEOTIDE SEQUENCE</scope>
    <source>
        <strain evidence="1">WoOx3</strain>
    </source>
</reference>
<dbReference type="AlphaFoldDB" id="A0A9E9LY08"/>
<keyword evidence="2" id="KW-1185">Reference proteome</keyword>
<protein>
    <submittedName>
        <fullName evidence="1">VanW family protein</fullName>
    </submittedName>
</protein>
<accession>A0A9E9LY08</accession>
<evidence type="ECO:0000313" key="2">
    <source>
        <dbReference type="Proteomes" id="UP001156215"/>
    </source>
</evidence>
<dbReference type="PANTHER" id="PTHR35788:SF1">
    <property type="entry name" value="EXPORTED PROTEIN"/>
    <property type="match status" value="1"/>
</dbReference>
<evidence type="ECO:0000313" key="1">
    <source>
        <dbReference type="EMBL" id="WAW09655.1"/>
    </source>
</evidence>
<dbReference type="InterPro" id="IPR007391">
    <property type="entry name" value="Vancomycin_resist_VanW"/>
</dbReference>
<dbReference type="RefSeq" id="WP_269308660.1">
    <property type="nucleotide sequence ID" value="NZ_CP098242.1"/>
</dbReference>
<dbReference type="PANTHER" id="PTHR35788">
    <property type="entry name" value="EXPORTED PROTEIN-RELATED"/>
    <property type="match status" value="1"/>
</dbReference>
<gene>
    <name evidence="1" type="ORF">NB640_10540</name>
</gene>
<dbReference type="Proteomes" id="UP001156215">
    <property type="component" value="Chromosome"/>
</dbReference>
<dbReference type="Pfam" id="PF04294">
    <property type="entry name" value="VanW"/>
    <property type="match status" value="1"/>
</dbReference>
<organism evidence="1 2">
    <name type="scientific">Oxalobacter vibrioformis</name>
    <dbReference type="NCBI Taxonomy" id="933080"/>
    <lineage>
        <taxon>Bacteria</taxon>
        <taxon>Pseudomonadati</taxon>
        <taxon>Pseudomonadota</taxon>
        <taxon>Betaproteobacteria</taxon>
        <taxon>Burkholderiales</taxon>
        <taxon>Oxalobacteraceae</taxon>
        <taxon>Oxalobacter</taxon>
    </lineage>
</organism>
<name>A0A9E9LY08_9BURK</name>